<protein>
    <submittedName>
        <fullName evidence="1">Coenzyme PQQ synthesis protein D (PqqD)</fullName>
    </submittedName>
</protein>
<organism evidence="1 2">
    <name type="scientific">Micrococcus terreus</name>
    <dbReference type="NCBI Taxonomy" id="574650"/>
    <lineage>
        <taxon>Bacteria</taxon>
        <taxon>Bacillati</taxon>
        <taxon>Actinomycetota</taxon>
        <taxon>Actinomycetes</taxon>
        <taxon>Micrococcales</taxon>
        <taxon>Micrococcaceae</taxon>
        <taxon>Micrococcus</taxon>
    </lineage>
</organism>
<dbReference type="AlphaFoldDB" id="A0A1I7MQL3"/>
<evidence type="ECO:0000313" key="1">
    <source>
        <dbReference type="EMBL" id="SFV24159.1"/>
    </source>
</evidence>
<name>A0A1I7MQL3_9MICC</name>
<gene>
    <name evidence="1" type="ORF">SAMN04487966_1108</name>
</gene>
<reference evidence="1 2" key="1">
    <citation type="submission" date="2016-10" db="EMBL/GenBank/DDBJ databases">
        <authorList>
            <person name="de Groot N.N."/>
        </authorList>
    </citation>
    <scope>NUCLEOTIDE SEQUENCE [LARGE SCALE GENOMIC DNA]</scope>
    <source>
        <strain evidence="1 2">CGMCC 1.7054</strain>
    </source>
</reference>
<sequence>MTALRRTHPVAQVLVDDPVCTVVAHVPAGRAVVLQGASEVIWHRLPAAEEPALGASQLAAELAQETGVDVVVLEQQVLDMAADLAEQGLVELL</sequence>
<dbReference type="Pfam" id="PF05402">
    <property type="entry name" value="PqqD"/>
    <property type="match status" value="1"/>
</dbReference>
<evidence type="ECO:0000313" key="2">
    <source>
        <dbReference type="Proteomes" id="UP000198881"/>
    </source>
</evidence>
<accession>A0A1I7MQL3</accession>
<keyword evidence="2" id="KW-1185">Reference proteome</keyword>
<proteinExistence type="predicted"/>
<dbReference type="Proteomes" id="UP000198881">
    <property type="component" value="Unassembled WGS sequence"/>
</dbReference>
<dbReference type="STRING" id="574650.SAMN04487966_1108"/>
<dbReference type="EMBL" id="FPCG01000010">
    <property type="protein sequence ID" value="SFV24159.1"/>
    <property type="molecule type" value="Genomic_DNA"/>
</dbReference>
<dbReference type="RefSeq" id="WP_091698601.1">
    <property type="nucleotide sequence ID" value="NZ_FPCG01000010.1"/>
</dbReference>
<dbReference type="InterPro" id="IPR008792">
    <property type="entry name" value="PQQD"/>
</dbReference>